<accession>A0A8X6TX36</accession>
<dbReference type="Proteomes" id="UP000887013">
    <property type="component" value="Unassembled WGS sequence"/>
</dbReference>
<reference evidence="1" key="1">
    <citation type="submission" date="2020-08" db="EMBL/GenBank/DDBJ databases">
        <title>Multicomponent nature underlies the extraordinary mechanical properties of spider dragline silk.</title>
        <authorList>
            <person name="Kono N."/>
            <person name="Nakamura H."/>
            <person name="Mori M."/>
            <person name="Yoshida Y."/>
            <person name="Ohtoshi R."/>
            <person name="Malay A.D."/>
            <person name="Moran D.A.P."/>
            <person name="Tomita M."/>
            <person name="Numata K."/>
            <person name="Arakawa K."/>
        </authorList>
    </citation>
    <scope>NUCLEOTIDE SEQUENCE</scope>
</reference>
<dbReference type="AlphaFoldDB" id="A0A8X6TX36"/>
<organism evidence="1 2">
    <name type="scientific">Nephila pilipes</name>
    <name type="common">Giant wood spider</name>
    <name type="synonym">Nephila maculata</name>
    <dbReference type="NCBI Taxonomy" id="299642"/>
    <lineage>
        <taxon>Eukaryota</taxon>
        <taxon>Metazoa</taxon>
        <taxon>Ecdysozoa</taxon>
        <taxon>Arthropoda</taxon>
        <taxon>Chelicerata</taxon>
        <taxon>Arachnida</taxon>
        <taxon>Araneae</taxon>
        <taxon>Araneomorphae</taxon>
        <taxon>Entelegynae</taxon>
        <taxon>Araneoidea</taxon>
        <taxon>Nephilidae</taxon>
        <taxon>Nephila</taxon>
    </lineage>
</organism>
<proteinExistence type="predicted"/>
<gene>
    <name evidence="1" type="ORF">NPIL_527801</name>
</gene>
<protein>
    <submittedName>
        <fullName evidence="1">Uncharacterized protein</fullName>
    </submittedName>
</protein>
<name>A0A8X6TX36_NEPPI</name>
<evidence type="ECO:0000313" key="1">
    <source>
        <dbReference type="EMBL" id="GFT56120.1"/>
    </source>
</evidence>
<keyword evidence="2" id="KW-1185">Reference proteome</keyword>
<evidence type="ECO:0000313" key="2">
    <source>
        <dbReference type="Proteomes" id="UP000887013"/>
    </source>
</evidence>
<dbReference type="EMBL" id="BMAW01017926">
    <property type="protein sequence ID" value="GFT56120.1"/>
    <property type="molecule type" value="Genomic_DNA"/>
</dbReference>
<sequence length="78" mass="8195">MLKGGHRPAVLVRKSVNRFSSVGCDVSNGTSDGVSPGCLKKESSFDCNGWGWPGRGDGMRRFGIISELGMVGRVLAPG</sequence>
<comment type="caution">
    <text evidence="1">The sequence shown here is derived from an EMBL/GenBank/DDBJ whole genome shotgun (WGS) entry which is preliminary data.</text>
</comment>